<accession>A0A8J7G9N7</accession>
<comment type="caution">
    <text evidence="1">The sequence shown here is derived from an EMBL/GenBank/DDBJ whole genome shotgun (WGS) entry which is preliminary data.</text>
</comment>
<dbReference type="AlphaFoldDB" id="A0A8J7G9N7"/>
<keyword evidence="2" id="KW-1185">Reference proteome</keyword>
<protein>
    <submittedName>
        <fullName evidence="1">Uncharacterized protein</fullName>
    </submittedName>
</protein>
<name>A0A8J7G9N7_9BACL</name>
<evidence type="ECO:0000313" key="1">
    <source>
        <dbReference type="EMBL" id="MBF4500475.1"/>
    </source>
</evidence>
<evidence type="ECO:0000313" key="2">
    <source>
        <dbReference type="Proteomes" id="UP000622653"/>
    </source>
</evidence>
<organism evidence="1 2">
    <name type="scientific">Savagea serpentis</name>
    <dbReference type="NCBI Taxonomy" id="2785297"/>
    <lineage>
        <taxon>Bacteria</taxon>
        <taxon>Bacillati</taxon>
        <taxon>Bacillota</taxon>
        <taxon>Bacilli</taxon>
        <taxon>Bacillales</taxon>
        <taxon>Caryophanaceae</taxon>
        <taxon>Savagea</taxon>
    </lineage>
</organism>
<reference evidence="1" key="1">
    <citation type="submission" date="2020-11" db="EMBL/GenBank/DDBJ databases">
        <title>Multidrug resistant novel bacterium Savagea serpentis sp. nov., isolated from the scats of a vine snake (Ahaetulla nasuta).</title>
        <authorList>
            <person name="Venkata Ramana V."/>
            <person name="Vikas Patil S."/>
            <person name="Yogita Lugani V."/>
        </authorList>
    </citation>
    <scope>NUCLEOTIDE SEQUENCE</scope>
    <source>
        <strain evidence="1">SN6</strain>
    </source>
</reference>
<gene>
    <name evidence="1" type="ORF">IRY55_03780</name>
</gene>
<proteinExistence type="predicted"/>
<dbReference type="RefSeq" id="WP_194561914.1">
    <property type="nucleotide sequence ID" value="NZ_JADKPV010000001.1"/>
</dbReference>
<dbReference type="EMBL" id="JADKPV010000001">
    <property type="protein sequence ID" value="MBF4500475.1"/>
    <property type="molecule type" value="Genomic_DNA"/>
</dbReference>
<dbReference type="Proteomes" id="UP000622653">
    <property type="component" value="Unassembled WGS sequence"/>
</dbReference>
<sequence length="182" mass="20614">MKKLGIGLLLSCILFVLYFIVYSSFYKIENNNEALISYINDVNFEAKAPFTPIKDIVSLTNIGNSNKWVAKFEYEDGTFGSANFSRGWNKKFKGIDVSNQPPMTYSIIETNKGTFGIVSGLNTDGEISKIKILTADQTEYSIDVSEEILFMHIEKLSNDPYGMQPIKYVFYDRDNDVIFSSS</sequence>